<feature type="transmembrane region" description="Helical" evidence="7">
    <location>
        <begin position="32"/>
        <end position="49"/>
    </location>
</feature>
<sequence>MSLQAYALVGLLALLLIALVRFQQQVASVFGAMLLCLLALGFIQIEDLLRSAANPGLATLVVLVLISIALEKTSLLRRFSRFLFSGSVSGSLWRTMGFAALASSVLNNTAVVATLLSTVKKNKKVPPTKLLLPLSYAAIMGGTLTLIGTSTNLIVHSMLTDVGQPGFHFFDFTLIGLGVLAGGLVVTYLMAHWLPATGFQEGTARPYLLEGQLSPDSPLVGQTVEQAGLRHLSDLFLAEIVRGQDRIRPVAHYDVLCAGDKLLFSGDVKQVQVLRQFPGLQLFADENGLTIEALTEVIIKEESVLRGRTLKSAGFRSRFDAAVVAIRREGERVSGRIGDIPLKAGDFLLLATGPDFAGRPNISKNFFVLSGVKPHSVVSGWRESLIWWGFAGMILASAGFGVSLLTSALFLLGALIFSGCLSANEIKRRFPVEIWLVVTSALCIATTMTSTGLAGHISQFAADTLGERSVMLAFIGVLVTTYLLTELITNNAAAALMFPVAYNLASGMEVSYLPMVMAVAFAASASFVTPYGYQTNLMVYNASQYRLKHFMVCGVPVALTYMVLCIVFIPLVYPFY</sequence>
<evidence type="ECO:0000256" key="1">
    <source>
        <dbReference type="ARBA" id="ARBA00004141"/>
    </source>
</evidence>
<keyword evidence="3 7" id="KW-0812">Transmembrane</keyword>
<comment type="subcellular location">
    <subcellularLocation>
        <location evidence="1">Membrane</location>
        <topology evidence="1">Multi-pass membrane protein</topology>
    </subcellularLocation>
</comment>
<evidence type="ECO:0000256" key="6">
    <source>
        <dbReference type="ARBA" id="ARBA00023136"/>
    </source>
</evidence>
<dbReference type="SUPFAM" id="SSF116726">
    <property type="entry name" value="TrkA C-terminal domain-like"/>
    <property type="match status" value="2"/>
</dbReference>
<feature type="transmembrane region" description="Helical" evidence="7">
    <location>
        <begin position="434"/>
        <end position="458"/>
    </location>
</feature>
<evidence type="ECO:0000256" key="7">
    <source>
        <dbReference type="SAM" id="Phobius"/>
    </source>
</evidence>
<dbReference type="RefSeq" id="WP_305893635.1">
    <property type="nucleotide sequence ID" value="NZ_JAUZVZ010000011.1"/>
</dbReference>
<dbReference type="InterPro" id="IPR051679">
    <property type="entry name" value="DASS-Related_Transporters"/>
</dbReference>
<comment type="caution">
    <text evidence="9">The sequence shown here is derived from an EMBL/GenBank/DDBJ whole genome shotgun (WGS) entry which is preliminary data.</text>
</comment>
<keyword evidence="10" id="KW-1185">Reference proteome</keyword>
<feature type="transmembrane region" description="Helical" evidence="7">
    <location>
        <begin position="96"/>
        <end position="118"/>
    </location>
</feature>
<feature type="domain" description="RCK C-terminal" evidence="8">
    <location>
        <begin position="282"/>
        <end position="368"/>
    </location>
</feature>
<organism evidence="9 10">
    <name type="scientific">Alkalimonas collagenimarina</name>
    <dbReference type="NCBI Taxonomy" id="400390"/>
    <lineage>
        <taxon>Bacteria</taxon>
        <taxon>Pseudomonadati</taxon>
        <taxon>Pseudomonadota</taxon>
        <taxon>Gammaproteobacteria</taxon>
        <taxon>Alkalimonas</taxon>
    </lineage>
</organism>
<feature type="transmembrane region" description="Helical" evidence="7">
    <location>
        <begin position="470"/>
        <end position="498"/>
    </location>
</feature>
<name>A0ABT9GZ91_9GAMM</name>
<evidence type="ECO:0000259" key="8">
    <source>
        <dbReference type="PROSITE" id="PS51202"/>
    </source>
</evidence>
<gene>
    <name evidence="9" type="ORF">Q3O60_09220</name>
</gene>
<dbReference type="Proteomes" id="UP001231616">
    <property type="component" value="Unassembled WGS sequence"/>
</dbReference>
<dbReference type="EMBL" id="JAUZVZ010000011">
    <property type="protein sequence ID" value="MDP4536369.1"/>
    <property type="molecule type" value="Genomic_DNA"/>
</dbReference>
<dbReference type="Pfam" id="PF02080">
    <property type="entry name" value="TrkA_C"/>
    <property type="match status" value="2"/>
</dbReference>
<protein>
    <submittedName>
        <fullName evidence="9">SLC13 family permease</fullName>
    </submittedName>
</protein>
<feature type="transmembrane region" description="Helical" evidence="7">
    <location>
        <begin position="130"/>
        <end position="155"/>
    </location>
</feature>
<keyword evidence="4" id="KW-0677">Repeat</keyword>
<feature type="transmembrane region" description="Helical" evidence="7">
    <location>
        <begin position="510"/>
        <end position="529"/>
    </location>
</feature>
<keyword evidence="5 7" id="KW-1133">Transmembrane helix</keyword>
<dbReference type="InterPro" id="IPR006037">
    <property type="entry name" value="RCK_C"/>
</dbReference>
<proteinExistence type="predicted"/>
<evidence type="ECO:0000256" key="4">
    <source>
        <dbReference type="ARBA" id="ARBA00022737"/>
    </source>
</evidence>
<accession>A0ABT9GZ91</accession>
<evidence type="ECO:0000256" key="3">
    <source>
        <dbReference type="ARBA" id="ARBA00022692"/>
    </source>
</evidence>
<feature type="transmembrane region" description="Helical" evidence="7">
    <location>
        <begin position="56"/>
        <end position="76"/>
    </location>
</feature>
<evidence type="ECO:0000256" key="2">
    <source>
        <dbReference type="ARBA" id="ARBA00022448"/>
    </source>
</evidence>
<dbReference type="Gene3D" id="3.30.70.1450">
    <property type="entry name" value="Regulator of K+ conductance, C-terminal domain"/>
    <property type="match status" value="2"/>
</dbReference>
<evidence type="ECO:0000313" key="10">
    <source>
        <dbReference type="Proteomes" id="UP001231616"/>
    </source>
</evidence>
<feature type="transmembrane region" description="Helical" evidence="7">
    <location>
        <begin position="550"/>
        <end position="573"/>
    </location>
</feature>
<dbReference type="Pfam" id="PF03600">
    <property type="entry name" value="CitMHS"/>
    <property type="match status" value="1"/>
</dbReference>
<feature type="transmembrane region" description="Helical" evidence="7">
    <location>
        <begin position="167"/>
        <end position="191"/>
    </location>
</feature>
<evidence type="ECO:0000256" key="5">
    <source>
        <dbReference type="ARBA" id="ARBA00022989"/>
    </source>
</evidence>
<evidence type="ECO:0000313" key="9">
    <source>
        <dbReference type="EMBL" id="MDP4536369.1"/>
    </source>
</evidence>
<dbReference type="PANTHER" id="PTHR43652:SF2">
    <property type="entry name" value="BASIC AMINO ACID ANTIPORTER YFCC-RELATED"/>
    <property type="match status" value="1"/>
</dbReference>
<dbReference type="PROSITE" id="PS51202">
    <property type="entry name" value="RCK_C"/>
    <property type="match status" value="2"/>
</dbReference>
<keyword evidence="6 7" id="KW-0472">Membrane</keyword>
<feature type="domain" description="RCK C-terminal" evidence="8">
    <location>
        <begin position="196"/>
        <end position="280"/>
    </location>
</feature>
<dbReference type="InterPro" id="IPR036721">
    <property type="entry name" value="RCK_C_sf"/>
</dbReference>
<dbReference type="InterPro" id="IPR004680">
    <property type="entry name" value="Cit_transptr-like_dom"/>
</dbReference>
<feature type="transmembrane region" description="Helical" evidence="7">
    <location>
        <begin position="385"/>
        <end position="414"/>
    </location>
</feature>
<keyword evidence="2" id="KW-0813">Transport</keyword>
<reference evidence="9 10" key="1">
    <citation type="submission" date="2023-08" db="EMBL/GenBank/DDBJ databases">
        <authorList>
            <person name="Joshi A."/>
            <person name="Thite S."/>
        </authorList>
    </citation>
    <scope>NUCLEOTIDE SEQUENCE [LARGE SCALE GENOMIC DNA]</scope>
    <source>
        <strain evidence="9 10">AC40</strain>
    </source>
</reference>
<dbReference type="PANTHER" id="PTHR43652">
    <property type="entry name" value="BASIC AMINO ACID ANTIPORTER YFCC-RELATED"/>
    <property type="match status" value="1"/>
</dbReference>